<evidence type="ECO:0000313" key="9">
    <source>
        <dbReference type="EMBL" id="QDO90981.1"/>
    </source>
</evidence>
<proteinExistence type="inferred from homology"/>
<feature type="transmembrane region" description="Helical" evidence="7">
    <location>
        <begin position="149"/>
        <end position="169"/>
    </location>
</feature>
<dbReference type="AlphaFoldDB" id="A0A516GHG8"/>
<dbReference type="CDD" id="cd06261">
    <property type="entry name" value="TM_PBP2"/>
    <property type="match status" value="1"/>
</dbReference>
<evidence type="ECO:0000256" key="1">
    <source>
        <dbReference type="ARBA" id="ARBA00004651"/>
    </source>
</evidence>
<feature type="transmembrane region" description="Helical" evidence="7">
    <location>
        <begin position="119"/>
        <end position="137"/>
    </location>
</feature>
<evidence type="ECO:0000256" key="4">
    <source>
        <dbReference type="ARBA" id="ARBA00022692"/>
    </source>
</evidence>
<dbReference type="Pfam" id="PF00528">
    <property type="entry name" value="BPD_transp_1"/>
    <property type="match status" value="1"/>
</dbReference>
<evidence type="ECO:0000256" key="5">
    <source>
        <dbReference type="ARBA" id="ARBA00022989"/>
    </source>
</evidence>
<dbReference type="SUPFAM" id="SSF161098">
    <property type="entry name" value="MetI-like"/>
    <property type="match status" value="1"/>
</dbReference>
<feature type="transmembrane region" description="Helical" evidence="7">
    <location>
        <begin position="83"/>
        <end position="107"/>
    </location>
</feature>
<dbReference type="InterPro" id="IPR000515">
    <property type="entry name" value="MetI-like"/>
</dbReference>
<dbReference type="Gene3D" id="1.10.3720.10">
    <property type="entry name" value="MetI-like"/>
    <property type="match status" value="1"/>
</dbReference>
<name>A0A516GHG8_9LACT</name>
<organism evidence="9 10">
    <name type="scientific">Dolosigranulum pigrum</name>
    <dbReference type="NCBI Taxonomy" id="29394"/>
    <lineage>
        <taxon>Bacteria</taxon>
        <taxon>Bacillati</taxon>
        <taxon>Bacillota</taxon>
        <taxon>Bacilli</taxon>
        <taxon>Lactobacillales</taxon>
        <taxon>Carnobacteriaceae</taxon>
        <taxon>Dolosigranulum</taxon>
    </lineage>
</organism>
<dbReference type="GO" id="GO:0055085">
    <property type="term" value="P:transmembrane transport"/>
    <property type="evidence" value="ECO:0007669"/>
    <property type="project" value="InterPro"/>
</dbReference>
<comment type="similarity">
    <text evidence="7">Belongs to the binding-protein-dependent transport system permease family.</text>
</comment>
<feature type="domain" description="ABC transmembrane type-1" evidence="8">
    <location>
        <begin position="84"/>
        <end position="273"/>
    </location>
</feature>
<evidence type="ECO:0000256" key="6">
    <source>
        <dbReference type="ARBA" id="ARBA00023136"/>
    </source>
</evidence>
<gene>
    <name evidence="9" type="ORF">FNV33_02550</name>
</gene>
<feature type="transmembrane region" description="Helical" evidence="7">
    <location>
        <begin position="21"/>
        <end position="44"/>
    </location>
</feature>
<dbReference type="EMBL" id="CP041626">
    <property type="protein sequence ID" value="QDO90981.1"/>
    <property type="molecule type" value="Genomic_DNA"/>
</dbReference>
<dbReference type="GO" id="GO:0005886">
    <property type="term" value="C:plasma membrane"/>
    <property type="evidence" value="ECO:0007669"/>
    <property type="project" value="UniProtKB-SubCell"/>
</dbReference>
<keyword evidence="2 7" id="KW-0813">Transport</keyword>
<reference evidence="9 10" key="1">
    <citation type="submission" date="2019-07" db="EMBL/GenBank/DDBJ databases">
        <title>Genome assembly of a nasal isolate of Dolosigranulum pigrum from a chronic sinusitis patient.</title>
        <authorList>
            <person name="Baig S."/>
            <person name="Overballe-Petersen S."/>
            <person name="Kaspar U."/>
            <person name="Rendboe A."/>
            <person name="de Man T."/>
            <person name="Liu C."/>
            <person name="Price L.B."/>
            <person name="Stegger M."/>
            <person name="Becker K."/>
            <person name="Skytt Andersen P."/>
        </authorList>
    </citation>
    <scope>NUCLEOTIDE SEQUENCE [LARGE SCALE GENOMIC DNA]</scope>
    <source>
        <strain evidence="9 10">83VPs-KB5</strain>
    </source>
</reference>
<keyword evidence="6 7" id="KW-0472">Membrane</keyword>
<comment type="subcellular location">
    <subcellularLocation>
        <location evidence="1 7">Cell membrane</location>
        <topology evidence="1 7">Multi-pass membrane protein</topology>
    </subcellularLocation>
</comment>
<evidence type="ECO:0000259" key="8">
    <source>
        <dbReference type="PROSITE" id="PS50928"/>
    </source>
</evidence>
<keyword evidence="3" id="KW-1003">Cell membrane</keyword>
<evidence type="ECO:0000313" key="10">
    <source>
        <dbReference type="Proteomes" id="UP000315953"/>
    </source>
</evidence>
<feature type="transmembrane region" description="Helical" evidence="7">
    <location>
        <begin position="248"/>
        <end position="273"/>
    </location>
</feature>
<feature type="transmembrane region" description="Helical" evidence="7">
    <location>
        <begin position="207"/>
        <end position="228"/>
    </location>
</feature>
<keyword evidence="4 7" id="KW-0812">Transmembrane</keyword>
<dbReference type="InterPro" id="IPR035906">
    <property type="entry name" value="MetI-like_sf"/>
</dbReference>
<protein>
    <submittedName>
        <fullName evidence="9">Carbohydrate ABC transporter permease</fullName>
    </submittedName>
</protein>
<evidence type="ECO:0000256" key="2">
    <source>
        <dbReference type="ARBA" id="ARBA00022448"/>
    </source>
</evidence>
<dbReference type="KEGG" id="dpm:FNV33_02550"/>
<dbReference type="Proteomes" id="UP000315953">
    <property type="component" value="Chromosome"/>
</dbReference>
<dbReference type="PANTHER" id="PTHR43744:SF12">
    <property type="entry name" value="ABC TRANSPORTER PERMEASE PROTEIN MG189-RELATED"/>
    <property type="match status" value="1"/>
</dbReference>
<dbReference type="PROSITE" id="PS50928">
    <property type="entry name" value="ABC_TM1"/>
    <property type="match status" value="1"/>
</dbReference>
<accession>A0A516GHG8</accession>
<evidence type="ECO:0000256" key="7">
    <source>
        <dbReference type="RuleBase" id="RU363032"/>
    </source>
</evidence>
<sequence length="288" mass="32052">MFKSGFLSERKQHATAGVNMLKIVSYIILIIGSLSMILPFYWMIATSLKTGAEAVATPPVWFPESWRWSNYERALEVAPFGRYFLNSLLITAATTVGELVTSILAAFAFAKMNFYGKNVLFTILIATMMVPFELLMIPNYLTLSKLDLINTYGAMIIPFLASVFSVFMLKQNFEAVPKELYYAAKVDGTSDFKFLWQILVPLSKSSVVAVTILKAISSWNAFLWPLIVTNETSLRPLPVGLQAFTTEAGTYFELLMAAATIVVVPMIIIYIILQKYIIQGVSNTGVKG</sequence>
<evidence type="ECO:0000256" key="3">
    <source>
        <dbReference type="ARBA" id="ARBA00022475"/>
    </source>
</evidence>
<dbReference type="PANTHER" id="PTHR43744">
    <property type="entry name" value="ABC TRANSPORTER PERMEASE PROTEIN MG189-RELATED-RELATED"/>
    <property type="match status" value="1"/>
</dbReference>
<keyword evidence="5 7" id="KW-1133">Transmembrane helix</keyword>